<dbReference type="EMBL" id="LC511996">
    <property type="protein sequence ID" value="BBP49970.1"/>
    <property type="molecule type" value="Genomic_DNA"/>
</dbReference>
<geneLocation type="plasmid" evidence="2">
    <name>pMY146-rmtE</name>
</geneLocation>
<reference evidence="2" key="1">
    <citation type="submission" date="2019-11" db="EMBL/GenBank/DDBJ databases">
        <title>Complete plasmid sequence of Enterobacter hormaechei subsp. xiangfangensis pMY146-rmtE.</title>
        <authorList>
            <person name="Oshiro S."/>
            <person name="Tada T."/>
            <person name="Kirikae T."/>
        </authorList>
    </citation>
    <scope>NUCLEOTIDE SEQUENCE</scope>
    <source>
        <strain evidence="2">MY146</strain>
        <plasmid evidence="2">pMY146-rmtE</plasmid>
    </source>
</reference>
<protein>
    <submittedName>
        <fullName evidence="4">Uncharacterized protein</fullName>
    </submittedName>
</protein>
<feature type="region of interest" description="Disordered" evidence="1">
    <location>
        <begin position="86"/>
        <end position="106"/>
    </location>
</feature>
<geneLocation type="plasmid" evidence="3">
    <name>pMY458-rmtE</name>
</geneLocation>
<dbReference type="AlphaFoldDB" id="A0A5S9M0N8"/>
<dbReference type="RefSeq" id="WP_172692805.1">
    <property type="nucleotide sequence ID" value="NZ_LC511997.1"/>
</dbReference>
<geneLocation type="plasmid" evidence="4">
    <name>pMY460-rmtE</name>
</geneLocation>
<dbReference type="EMBL" id="LC511995">
    <property type="protein sequence ID" value="BBP49844.1"/>
    <property type="molecule type" value="Genomic_DNA"/>
</dbReference>
<dbReference type="EMBL" id="LC511997">
    <property type="protein sequence ID" value="BBP50223.1"/>
    <property type="molecule type" value="Genomic_DNA"/>
</dbReference>
<accession>A0A5S9M0N8</accession>
<organism evidence="4">
    <name type="scientific">Enterobacter hormaechei subsp. xiangfangensis</name>
    <dbReference type="NCBI Taxonomy" id="1296536"/>
    <lineage>
        <taxon>Bacteria</taxon>
        <taxon>Pseudomonadati</taxon>
        <taxon>Pseudomonadota</taxon>
        <taxon>Gammaproteobacteria</taxon>
        <taxon>Enterobacterales</taxon>
        <taxon>Enterobacteriaceae</taxon>
        <taxon>Enterobacter</taxon>
        <taxon>Enterobacter cloacae complex</taxon>
    </lineage>
</organism>
<proteinExistence type="predicted"/>
<evidence type="ECO:0000313" key="3">
    <source>
        <dbReference type="EMBL" id="BBP49970.1"/>
    </source>
</evidence>
<feature type="compositionally biased region" description="Low complexity" evidence="1">
    <location>
        <begin position="95"/>
        <end position="106"/>
    </location>
</feature>
<evidence type="ECO:0000256" key="1">
    <source>
        <dbReference type="SAM" id="MobiDB-lite"/>
    </source>
</evidence>
<reference evidence="4" key="3">
    <citation type="submission" date="2019-11" db="EMBL/GenBank/DDBJ databases">
        <title>Complete plasmid sequence of Enterobacter hormaechei subsp. xiangfangensis pMY460-rmtE.</title>
        <authorList>
            <person name="Oshiro S."/>
            <person name="Tada T."/>
            <person name="Kirikae T."/>
        </authorList>
    </citation>
    <scope>NUCLEOTIDE SEQUENCE</scope>
    <source>
        <strain evidence="4">MY460</strain>
        <plasmid evidence="4">pMY460-rmtE</plasmid>
    </source>
</reference>
<sequence length="106" mass="11434">MSVEIKCSGVNEEARDIIKGTVKQLIGDGRIHSRDDIIRHLCGANFDITDVTEESITICAHDEPANTLILSGWLFSERFGLDRDKSLSGDGGQLSEGVRSEGSVGS</sequence>
<reference evidence="3" key="2">
    <citation type="submission" date="2019-11" db="EMBL/GenBank/DDBJ databases">
        <title>Complete plasmid sequence of Enterobacter hormaechei subsp. xiangfangensis pMY458-rmtE.</title>
        <authorList>
            <person name="Oshiro S."/>
            <person name="Tada T."/>
            <person name="Kirikae T."/>
        </authorList>
    </citation>
    <scope>NUCLEOTIDE SEQUENCE</scope>
    <source>
        <strain evidence="3">MY458</strain>
        <plasmid evidence="3">pMY458-rmtE</plasmid>
    </source>
</reference>
<evidence type="ECO:0000313" key="4">
    <source>
        <dbReference type="EMBL" id="BBP50223.1"/>
    </source>
</evidence>
<name>A0A5S9M0N8_9ENTR</name>
<evidence type="ECO:0000313" key="2">
    <source>
        <dbReference type="EMBL" id="BBP49844.1"/>
    </source>
</evidence>
<keyword evidence="4" id="KW-0614">Plasmid</keyword>